<dbReference type="SUPFAM" id="SSF53474">
    <property type="entry name" value="alpha/beta-Hydrolases"/>
    <property type="match status" value="1"/>
</dbReference>
<reference evidence="2" key="1">
    <citation type="submission" date="2018-06" db="EMBL/GenBank/DDBJ databases">
        <authorList>
            <person name="Zhirakovskaya E."/>
        </authorList>
    </citation>
    <scope>NUCLEOTIDE SEQUENCE</scope>
</reference>
<dbReference type="InterPro" id="IPR029058">
    <property type="entry name" value="AB_hydrolase_fold"/>
</dbReference>
<dbReference type="PRINTS" id="PR00111">
    <property type="entry name" value="ABHYDROLASE"/>
</dbReference>
<evidence type="ECO:0000313" key="2">
    <source>
        <dbReference type="EMBL" id="VAW05805.1"/>
    </source>
</evidence>
<dbReference type="EC" id="3.1.1.23" evidence="2"/>
<gene>
    <name evidence="2" type="ORF">MNBD_ACTINO01-126</name>
</gene>
<dbReference type="AlphaFoldDB" id="A0A3B0SJ31"/>
<dbReference type="InterPro" id="IPR051044">
    <property type="entry name" value="MAG_DAG_Lipase"/>
</dbReference>
<dbReference type="EC" id="3.1.1.5" evidence="2"/>
<dbReference type="Gene3D" id="3.40.50.1820">
    <property type="entry name" value="alpha/beta hydrolase"/>
    <property type="match status" value="1"/>
</dbReference>
<organism evidence="2">
    <name type="scientific">hydrothermal vent metagenome</name>
    <dbReference type="NCBI Taxonomy" id="652676"/>
    <lineage>
        <taxon>unclassified sequences</taxon>
        <taxon>metagenomes</taxon>
        <taxon>ecological metagenomes</taxon>
    </lineage>
</organism>
<dbReference type="EMBL" id="UOEI01000441">
    <property type="protein sequence ID" value="VAW05805.1"/>
    <property type="molecule type" value="Genomic_DNA"/>
</dbReference>
<dbReference type="InterPro" id="IPR022742">
    <property type="entry name" value="Hydrolase_4"/>
</dbReference>
<accession>A0A3B0SJ31</accession>
<dbReference type="GO" id="GO:0047372">
    <property type="term" value="F:monoacylglycerol lipase activity"/>
    <property type="evidence" value="ECO:0007669"/>
    <property type="project" value="UniProtKB-EC"/>
</dbReference>
<sequence>MTETTGTFTTSDGVDLFTRCWTTDDPRYDILLIHGLGEHSGRWRAPAEYLNDRGANVYSYDLRGHGKSAGNRVDIESFDEFYRDISEMALETVNRSGRPWVLYGHSLGGLQGAGYLIEDRSPHPNLAVLSAPAMAATRGIDTILKVAASVLGTIAPTVRVASNIKGEQLSRDASVGEAYFADELVETKATTRFGKAVYAEQSKLAERHGSITIQTLVIHGADDELVQPSASATLAASDAVERKVYPGLRHEMHNEPEANQVLGDVADWIDRKLFG</sequence>
<dbReference type="InterPro" id="IPR000073">
    <property type="entry name" value="AB_hydrolase_1"/>
</dbReference>
<name>A0A3B0SJ31_9ZZZZ</name>
<dbReference type="GO" id="GO:0004622">
    <property type="term" value="F:phosphatidylcholine lysophospholipase activity"/>
    <property type="evidence" value="ECO:0007669"/>
    <property type="project" value="UniProtKB-EC"/>
</dbReference>
<evidence type="ECO:0000259" key="1">
    <source>
        <dbReference type="Pfam" id="PF12146"/>
    </source>
</evidence>
<dbReference type="PANTHER" id="PTHR11614">
    <property type="entry name" value="PHOSPHOLIPASE-RELATED"/>
    <property type="match status" value="1"/>
</dbReference>
<protein>
    <submittedName>
        <fullName evidence="2">Lysophospholipase Monoglyceride lipase putative</fullName>
        <ecNumber evidence="2">3.1.1.23</ecNumber>
        <ecNumber evidence="2">3.1.1.5</ecNumber>
    </submittedName>
</protein>
<dbReference type="Pfam" id="PF12146">
    <property type="entry name" value="Hydrolase_4"/>
    <property type="match status" value="1"/>
</dbReference>
<keyword evidence="2" id="KW-0378">Hydrolase</keyword>
<proteinExistence type="predicted"/>
<feature type="domain" description="Serine aminopeptidase S33" evidence="1">
    <location>
        <begin position="25"/>
        <end position="257"/>
    </location>
</feature>